<keyword evidence="10" id="KW-1185">Reference proteome</keyword>
<sequence length="265" mass="29480">MAAGPSKRHSTPKGSARLDPKAAMSSRQRVLTTPYTMIQRLLILASLLASTAAYPMFILGMIKTRCLSVTAPQDTVLKVVYEAPDLVEDTTDPGYGPVYISVSVTPSKRVLDTGNHPSMIQQRLKPTSELLKDRKGELMHKVEVDGEAKICVRASGASVKNNMRFGIQIDIEDSQKYKDSSVDEASLEGNLSHMEMEMKRIQNGMKTLLSEADFSKSREAVFHQNTESMHAASTFWPIVQTCVLIMTGFTQARHIVQFFQSRRII</sequence>
<evidence type="ECO:0000256" key="1">
    <source>
        <dbReference type="ARBA" id="ARBA00004479"/>
    </source>
</evidence>
<dbReference type="Pfam" id="PF01105">
    <property type="entry name" value="EMP24_GP25L"/>
    <property type="match status" value="1"/>
</dbReference>
<evidence type="ECO:0000256" key="6">
    <source>
        <dbReference type="ARBA" id="ARBA00023136"/>
    </source>
</evidence>
<feature type="compositionally biased region" description="Basic residues" evidence="7">
    <location>
        <begin position="1"/>
        <end position="11"/>
    </location>
</feature>
<dbReference type="OrthoDB" id="3427at2759"/>
<protein>
    <submittedName>
        <fullName evidence="9">Emp24 domain-containing protein eca</fullName>
    </submittedName>
</protein>
<keyword evidence="5" id="KW-1133">Transmembrane helix</keyword>
<gene>
    <name evidence="9" type="ORF">SEMRO_341_G121370.1</name>
</gene>
<accession>A0A9N8DSK4</accession>
<keyword evidence="6" id="KW-0472">Membrane</keyword>
<organism evidence="9 10">
    <name type="scientific">Seminavis robusta</name>
    <dbReference type="NCBI Taxonomy" id="568900"/>
    <lineage>
        <taxon>Eukaryota</taxon>
        <taxon>Sar</taxon>
        <taxon>Stramenopiles</taxon>
        <taxon>Ochrophyta</taxon>
        <taxon>Bacillariophyta</taxon>
        <taxon>Bacillariophyceae</taxon>
        <taxon>Bacillariophycidae</taxon>
        <taxon>Naviculales</taxon>
        <taxon>Naviculaceae</taxon>
        <taxon>Seminavis</taxon>
    </lineage>
</organism>
<dbReference type="PANTHER" id="PTHR22811">
    <property type="entry name" value="TRANSMEMBRANE EMP24 DOMAIN-CONTAINING PROTEIN"/>
    <property type="match status" value="1"/>
</dbReference>
<dbReference type="GO" id="GO:0016020">
    <property type="term" value="C:membrane"/>
    <property type="evidence" value="ECO:0007669"/>
    <property type="project" value="UniProtKB-SubCell"/>
</dbReference>
<comment type="similarity">
    <text evidence="2">Belongs to the EMP24/GP25L family.</text>
</comment>
<keyword evidence="4" id="KW-0732">Signal</keyword>
<proteinExistence type="inferred from homology"/>
<evidence type="ECO:0000256" key="5">
    <source>
        <dbReference type="ARBA" id="ARBA00022989"/>
    </source>
</evidence>
<comment type="subcellular location">
    <subcellularLocation>
        <location evidence="1">Membrane</location>
        <topology evidence="1">Single-pass type I membrane protein</topology>
    </subcellularLocation>
</comment>
<feature type="region of interest" description="Disordered" evidence="7">
    <location>
        <begin position="1"/>
        <end position="25"/>
    </location>
</feature>
<evidence type="ECO:0000256" key="7">
    <source>
        <dbReference type="SAM" id="MobiDB-lite"/>
    </source>
</evidence>
<dbReference type="Proteomes" id="UP001153069">
    <property type="component" value="Unassembled WGS sequence"/>
</dbReference>
<dbReference type="SMART" id="SM01190">
    <property type="entry name" value="EMP24_GP25L"/>
    <property type="match status" value="1"/>
</dbReference>
<keyword evidence="3" id="KW-0812">Transmembrane</keyword>
<feature type="domain" description="GOLD" evidence="8">
    <location>
        <begin position="54"/>
        <end position="260"/>
    </location>
</feature>
<dbReference type="AlphaFoldDB" id="A0A9N8DSK4"/>
<evidence type="ECO:0000259" key="8">
    <source>
        <dbReference type="SMART" id="SM01190"/>
    </source>
</evidence>
<dbReference type="InterPro" id="IPR009038">
    <property type="entry name" value="GOLD_dom"/>
</dbReference>
<evidence type="ECO:0000256" key="4">
    <source>
        <dbReference type="ARBA" id="ARBA00022729"/>
    </source>
</evidence>
<evidence type="ECO:0000256" key="3">
    <source>
        <dbReference type="ARBA" id="ARBA00022692"/>
    </source>
</evidence>
<evidence type="ECO:0000256" key="2">
    <source>
        <dbReference type="ARBA" id="ARBA00007104"/>
    </source>
</evidence>
<name>A0A9N8DSK4_9STRA</name>
<dbReference type="InterPro" id="IPR015720">
    <property type="entry name" value="Emp24-like"/>
</dbReference>
<evidence type="ECO:0000313" key="9">
    <source>
        <dbReference type="EMBL" id="CAB9508277.1"/>
    </source>
</evidence>
<reference evidence="9" key="1">
    <citation type="submission" date="2020-06" db="EMBL/GenBank/DDBJ databases">
        <authorList>
            <consortium name="Plant Systems Biology data submission"/>
        </authorList>
    </citation>
    <scope>NUCLEOTIDE SEQUENCE</scope>
    <source>
        <strain evidence="9">D6</strain>
    </source>
</reference>
<comment type="caution">
    <text evidence="9">The sequence shown here is derived from an EMBL/GenBank/DDBJ whole genome shotgun (WGS) entry which is preliminary data.</text>
</comment>
<dbReference type="EMBL" id="CAICTM010000340">
    <property type="protein sequence ID" value="CAB9508277.1"/>
    <property type="molecule type" value="Genomic_DNA"/>
</dbReference>
<evidence type="ECO:0000313" key="10">
    <source>
        <dbReference type="Proteomes" id="UP001153069"/>
    </source>
</evidence>